<gene>
    <name evidence="1" type="ORF">M8332_04940</name>
</gene>
<organism evidence="1 2">
    <name type="scientific">Fructilactobacillus ixorae</name>
    <dbReference type="NCBI Taxonomy" id="1750535"/>
    <lineage>
        <taxon>Bacteria</taxon>
        <taxon>Bacillati</taxon>
        <taxon>Bacillota</taxon>
        <taxon>Bacilli</taxon>
        <taxon>Lactobacillales</taxon>
        <taxon>Lactobacillaceae</taxon>
        <taxon>Fructilactobacillus</taxon>
    </lineage>
</organism>
<evidence type="ECO:0000313" key="1">
    <source>
        <dbReference type="EMBL" id="USS92956.1"/>
    </source>
</evidence>
<keyword evidence="2" id="KW-1185">Reference proteome</keyword>
<proteinExistence type="predicted"/>
<reference evidence="1" key="1">
    <citation type="submission" date="2022-05" db="EMBL/GenBank/DDBJ databases">
        <authorList>
            <person name="Oliphant S.A."/>
            <person name="Watson-Haigh N.S."/>
            <person name="Sumby K.M."/>
            <person name="Gardner J.M."/>
            <person name="Jiranek V."/>
        </authorList>
    </citation>
    <scope>NUCLEOTIDE SEQUENCE</scope>
    <source>
        <strain evidence="1">Ru20-1</strain>
    </source>
</reference>
<dbReference type="EMBL" id="CP097478">
    <property type="protein sequence ID" value="USS92956.1"/>
    <property type="molecule type" value="Genomic_DNA"/>
</dbReference>
<dbReference type="Proteomes" id="UP001057532">
    <property type="component" value="Chromosome"/>
</dbReference>
<sequence>MKINDLTSLFFLHDYVKNGKVSKRRRRQGAAFLKRFERNPDWYQNVTFIKKFKEILNKLINYLEKD</sequence>
<protein>
    <submittedName>
        <fullName evidence="1">Uncharacterized protein</fullName>
    </submittedName>
</protein>
<dbReference type="RefSeq" id="WP_252779730.1">
    <property type="nucleotide sequence ID" value="NZ_CP097478.1"/>
</dbReference>
<accession>A0ABY5C6N1</accession>
<name>A0ABY5C6N1_9LACO</name>
<evidence type="ECO:0000313" key="2">
    <source>
        <dbReference type="Proteomes" id="UP001057532"/>
    </source>
</evidence>